<protein>
    <submittedName>
        <fullName evidence="3">Uncharacterized protein</fullName>
    </submittedName>
</protein>
<keyword evidence="1" id="KW-0175">Coiled coil</keyword>
<evidence type="ECO:0000256" key="1">
    <source>
        <dbReference type="SAM" id="Coils"/>
    </source>
</evidence>
<evidence type="ECO:0000313" key="3">
    <source>
        <dbReference type="EMBL" id="GJT51832.1"/>
    </source>
</evidence>
<feature type="region of interest" description="Disordered" evidence="2">
    <location>
        <begin position="101"/>
        <end position="143"/>
    </location>
</feature>
<keyword evidence="4" id="KW-1185">Reference proteome</keyword>
<feature type="compositionally biased region" description="Basic and acidic residues" evidence="2">
    <location>
        <begin position="110"/>
        <end position="125"/>
    </location>
</feature>
<organism evidence="3 4">
    <name type="scientific">Tanacetum coccineum</name>
    <dbReference type="NCBI Taxonomy" id="301880"/>
    <lineage>
        <taxon>Eukaryota</taxon>
        <taxon>Viridiplantae</taxon>
        <taxon>Streptophyta</taxon>
        <taxon>Embryophyta</taxon>
        <taxon>Tracheophyta</taxon>
        <taxon>Spermatophyta</taxon>
        <taxon>Magnoliopsida</taxon>
        <taxon>eudicotyledons</taxon>
        <taxon>Gunneridae</taxon>
        <taxon>Pentapetalae</taxon>
        <taxon>asterids</taxon>
        <taxon>campanulids</taxon>
        <taxon>Asterales</taxon>
        <taxon>Asteraceae</taxon>
        <taxon>Asteroideae</taxon>
        <taxon>Anthemideae</taxon>
        <taxon>Anthemidinae</taxon>
        <taxon>Tanacetum</taxon>
    </lineage>
</organism>
<name>A0ABQ5EM45_9ASTR</name>
<proteinExistence type="predicted"/>
<feature type="coiled-coil region" evidence="1">
    <location>
        <begin position="27"/>
        <end position="54"/>
    </location>
</feature>
<reference evidence="3" key="1">
    <citation type="journal article" date="2022" name="Int. J. Mol. Sci.">
        <title>Draft Genome of Tanacetum Coccineum: Genomic Comparison of Closely Related Tanacetum-Family Plants.</title>
        <authorList>
            <person name="Yamashiro T."/>
            <person name="Shiraishi A."/>
            <person name="Nakayama K."/>
            <person name="Satake H."/>
        </authorList>
    </citation>
    <scope>NUCLEOTIDE SEQUENCE</scope>
</reference>
<sequence length="379" mass="43890">MPRRKFNELAKNLEDIMMESLPKLIQADVAKMIADAIQQERENLRSEISSKVNDVIANHIPSQVDLSVRSYMSGYILHVHPAKDTPPSAQEQQCQLYLTMKDNPQPSSVRPRDQDDPHDDAHPEGENSPSTSGNQEQSDDFDFWTNSYATDDDVLPNEKGSHELVNEISQTVDEAKDPKAPGLPLVNQDLLYLKKGNSGPEKIVLSLHKFSVVMFPNDDIEERTFRWVEKYVKRFNPYACYGIVQIIKTYWELGHEHKFIIEIVARRANGSIVSITKPDYKNLNKNDIEDMYLLIVNHKVDDYAETGLLWSLSVFIRSTSYNNDVKYGYVTHNLSKEDVEYLQLFTKEIEERLKYHDQMRIWEMYVNGRPLGSRREHPE</sequence>
<feature type="compositionally biased region" description="Polar residues" evidence="2">
    <location>
        <begin position="127"/>
        <end position="136"/>
    </location>
</feature>
<dbReference type="Proteomes" id="UP001151760">
    <property type="component" value="Unassembled WGS sequence"/>
</dbReference>
<evidence type="ECO:0000256" key="2">
    <source>
        <dbReference type="SAM" id="MobiDB-lite"/>
    </source>
</evidence>
<accession>A0ABQ5EM45</accession>
<dbReference type="EMBL" id="BQNB010016440">
    <property type="protein sequence ID" value="GJT51832.1"/>
    <property type="molecule type" value="Genomic_DNA"/>
</dbReference>
<evidence type="ECO:0000313" key="4">
    <source>
        <dbReference type="Proteomes" id="UP001151760"/>
    </source>
</evidence>
<gene>
    <name evidence="3" type="ORF">Tco_0977989</name>
</gene>
<comment type="caution">
    <text evidence="3">The sequence shown here is derived from an EMBL/GenBank/DDBJ whole genome shotgun (WGS) entry which is preliminary data.</text>
</comment>
<reference evidence="3" key="2">
    <citation type="submission" date="2022-01" db="EMBL/GenBank/DDBJ databases">
        <authorList>
            <person name="Yamashiro T."/>
            <person name="Shiraishi A."/>
            <person name="Satake H."/>
            <person name="Nakayama K."/>
        </authorList>
    </citation>
    <scope>NUCLEOTIDE SEQUENCE</scope>
</reference>